<reference evidence="1 2" key="1">
    <citation type="submission" date="2023-09" db="EMBL/GenBank/DDBJ databases">
        <title>The genome sequence of Streptomyces anthocyanicus.</title>
        <authorList>
            <person name="Mo P."/>
        </authorList>
    </citation>
    <scope>NUCLEOTIDE SEQUENCE [LARGE SCALE GENOMIC DNA]</scope>
    <source>
        <strain evidence="1 2">JCM 4387</strain>
        <plasmid evidence="1 2">punmamed1</plasmid>
    </source>
</reference>
<proteinExistence type="predicted"/>
<keyword evidence="2" id="KW-1185">Reference proteome</keyword>
<evidence type="ECO:0000313" key="1">
    <source>
        <dbReference type="EMBL" id="WND24085.1"/>
    </source>
</evidence>
<geneLocation type="plasmid" evidence="1 2">
    <name>punmamed1</name>
</geneLocation>
<accession>A0ABY9UML9</accession>
<sequence>MDQKQIAREMIARRAGRTLLVGLGDMVREVPSDAGVALRVTVTVIDSGEQIGTVDVDTTNADDIGYIATRRAAGLRNRPAPTGKPALRLVGGA</sequence>
<protein>
    <recommendedName>
        <fullName evidence="3">Oxidoreductase</fullName>
    </recommendedName>
</protein>
<evidence type="ECO:0000313" key="2">
    <source>
        <dbReference type="Proteomes" id="UP001249394"/>
    </source>
</evidence>
<name>A0ABY9UML9_STRVL</name>
<gene>
    <name evidence="1" type="ORF">RI060_42970</name>
</gene>
<dbReference type="Proteomes" id="UP001249394">
    <property type="component" value="Plasmid punmamed1"/>
</dbReference>
<evidence type="ECO:0008006" key="3">
    <source>
        <dbReference type="Google" id="ProtNLM"/>
    </source>
</evidence>
<organism evidence="1 2">
    <name type="scientific">Streptomyces violaceus</name>
    <name type="common">Streptomyces venezuelae</name>
    <dbReference type="NCBI Taxonomy" id="1936"/>
    <lineage>
        <taxon>Bacteria</taxon>
        <taxon>Bacillati</taxon>
        <taxon>Actinomycetota</taxon>
        <taxon>Actinomycetes</taxon>
        <taxon>Kitasatosporales</taxon>
        <taxon>Streptomycetaceae</taxon>
        <taxon>Streptomyces</taxon>
    </lineage>
</organism>
<dbReference type="EMBL" id="CP134214">
    <property type="protein sequence ID" value="WND24085.1"/>
    <property type="molecule type" value="Genomic_DNA"/>
</dbReference>
<keyword evidence="1" id="KW-0614">Plasmid</keyword>